<keyword evidence="5" id="KW-0560">Oxidoreductase</keyword>
<evidence type="ECO:0000313" key="8">
    <source>
        <dbReference type="EMBL" id="OJK01306.1"/>
    </source>
</evidence>
<keyword evidence="4" id="KW-0479">Metal-binding</keyword>
<dbReference type="Pfam" id="PF00067">
    <property type="entry name" value="p450"/>
    <property type="match status" value="1"/>
</dbReference>
<accession>A0A1L9WZ08</accession>
<evidence type="ECO:0000256" key="6">
    <source>
        <dbReference type="ARBA" id="ARBA00023004"/>
    </source>
</evidence>
<dbReference type="GO" id="GO:0016125">
    <property type="term" value="P:sterol metabolic process"/>
    <property type="evidence" value="ECO:0007669"/>
    <property type="project" value="TreeGrafter"/>
</dbReference>
<organism evidence="8 9">
    <name type="scientific">Aspergillus aculeatus (strain ATCC 16872 / CBS 172.66 / WB 5094)</name>
    <dbReference type="NCBI Taxonomy" id="690307"/>
    <lineage>
        <taxon>Eukaryota</taxon>
        <taxon>Fungi</taxon>
        <taxon>Dikarya</taxon>
        <taxon>Ascomycota</taxon>
        <taxon>Pezizomycotina</taxon>
        <taxon>Eurotiomycetes</taxon>
        <taxon>Eurotiomycetidae</taxon>
        <taxon>Eurotiales</taxon>
        <taxon>Aspergillaceae</taxon>
        <taxon>Aspergillus</taxon>
        <taxon>Aspergillus subgen. Circumdati</taxon>
    </lineage>
</organism>
<dbReference type="PANTHER" id="PTHR24286:SF24">
    <property type="entry name" value="LANOSTEROL 14-ALPHA DEMETHYLASE"/>
    <property type="match status" value="1"/>
</dbReference>
<proteinExistence type="inferred from homology"/>
<keyword evidence="6" id="KW-0408">Iron</keyword>
<comment type="similarity">
    <text evidence="2">Belongs to the cytochrome P450 family.</text>
</comment>
<sequence length="470" mass="52495">MAQGEEISPDTSPPELCWSTRKIAHSFFTTPFDFLAEGSRATESKVFRFLLDKNEVIVVSGEEARRTFFGEKALNLYQGFQALIGTIPTGLNPQALHGIYKRLNVLQKPDNLQHLLPQLLADCHRKMDSWDNLVIDPCSTVHGVTFQMIVRAVTSHDVAEDPRLVSRLKYFYDVIDASVKPSTSWPWVPSLATLHKLRASMFVYSTFRQAVKQRVRSGVRRDDTLQQLLDSGESTQCITGFMMGLPIAGARSTGTIGTWLLLFLAHEPIWSRAVRTEIEALLGLPTTTITTTTKPRETIPPTMMSREQIQTALSAVPLAAWESQTPRLDLCIRETLRRAQPHMAVRRNTGPDLSIGGFTIPSAAFVLYPFSDVALDPNLYPDPLRWDPARPIVDRDAFLGWGGGTHLCKGQRLATLILKIVVAYALICYEISLVGSDAALSSDGPVPDWNDYLTCRPRGDCTLRFRGRRK</sequence>
<evidence type="ECO:0000256" key="4">
    <source>
        <dbReference type="ARBA" id="ARBA00022723"/>
    </source>
</evidence>
<dbReference type="OMA" id="HACKGQR"/>
<dbReference type="GO" id="GO:0016705">
    <property type="term" value="F:oxidoreductase activity, acting on paired donors, with incorporation or reduction of molecular oxygen"/>
    <property type="evidence" value="ECO:0007669"/>
    <property type="project" value="InterPro"/>
</dbReference>
<dbReference type="InterPro" id="IPR002397">
    <property type="entry name" value="Cyt_P450_B"/>
</dbReference>
<comment type="cofactor">
    <cofactor evidence="1">
        <name>heme</name>
        <dbReference type="ChEBI" id="CHEBI:30413"/>
    </cofactor>
</comment>
<dbReference type="EMBL" id="KV878974">
    <property type="protein sequence ID" value="OJK01306.1"/>
    <property type="molecule type" value="Genomic_DNA"/>
</dbReference>
<dbReference type="GO" id="GO:0020037">
    <property type="term" value="F:heme binding"/>
    <property type="evidence" value="ECO:0007669"/>
    <property type="project" value="InterPro"/>
</dbReference>
<gene>
    <name evidence="8" type="ORF">ASPACDRAFT_51211</name>
</gene>
<evidence type="ECO:0000256" key="1">
    <source>
        <dbReference type="ARBA" id="ARBA00001971"/>
    </source>
</evidence>
<dbReference type="InterPro" id="IPR036396">
    <property type="entry name" value="Cyt_P450_sf"/>
</dbReference>
<evidence type="ECO:0000256" key="5">
    <source>
        <dbReference type="ARBA" id="ARBA00023002"/>
    </source>
</evidence>
<keyword evidence="3" id="KW-0349">Heme</keyword>
<keyword evidence="9" id="KW-1185">Reference proteome</keyword>
<dbReference type="GO" id="GO:0004497">
    <property type="term" value="F:monooxygenase activity"/>
    <property type="evidence" value="ECO:0007669"/>
    <property type="project" value="UniProtKB-KW"/>
</dbReference>
<dbReference type="Proteomes" id="UP000184546">
    <property type="component" value="Unassembled WGS sequence"/>
</dbReference>
<dbReference type="PRINTS" id="PR00359">
    <property type="entry name" value="BP450"/>
</dbReference>
<dbReference type="CDD" id="cd00302">
    <property type="entry name" value="cytochrome_P450"/>
    <property type="match status" value="1"/>
</dbReference>
<dbReference type="VEuPathDB" id="FungiDB:ASPACDRAFT_51211"/>
<name>A0A1L9WZ08_ASPA1</name>
<evidence type="ECO:0008006" key="10">
    <source>
        <dbReference type="Google" id="ProtNLM"/>
    </source>
</evidence>
<dbReference type="InterPro" id="IPR001128">
    <property type="entry name" value="Cyt_P450"/>
</dbReference>
<dbReference type="OrthoDB" id="1055148at2759"/>
<dbReference type="AlphaFoldDB" id="A0A1L9WZ08"/>
<evidence type="ECO:0000256" key="3">
    <source>
        <dbReference type="ARBA" id="ARBA00022617"/>
    </source>
</evidence>
<evidence type="ECO:0000313" key="9">
    <source>
        <dbReference type="Proteomes" id="UP000184546"/>
    </source>
</evidence>
<keyword evidence="7" id="KW-0503">Monooxygenase</keyword>
<dbReference type="SUPFAM" id="SSF48264">
    <property type="entry name" value="Cytochrome P450"/>
    <property type="match status" value="1"/>
</dbReference>
<dbReference type="Gene3D" id="1.10.630.10">
    <property type="entry name" value="Cytochrome P450"/>
    <property type="match status" value="1"/>
</dbReference>
<reference evidence="9" key="1">
    <citation type="journal article" date="2017" name="Genome Biol.">
        <title>Comparative genomics reveals high biological diversity and specific adaptations in the industrially and medically important fungal genus Aspergillus.</title>
        <authorList>
            <person name="de Vries R.P."/>
            <person name="Riley R."/>
            <person name="Wiebenga A."/>
            <person name="Aguilar-Osorio G."/>
            <person name="Amillis S."/>
            <person name="Uchima C.A."/>
            <person name="Anderluh G."/>
            <person name="Asadollahi M."/>
            <person name="Askin M."/>
            <person name="Barry K."/>
            <person name="Battaglia E."/>
            <person name="Bayram O."/>
            <person name="Benocci T."/>
            <person name="Braus-Stromeyer S.A."/>
            <person name="Caldana C."/>
            <person name="Canovas D."/>
            <person name="Cerqueira G.C."/>
            <person name="Chen F."/>
            <person name="Chen W."/>
            <person name="Choi C."/>
            <person name="Clum A."/>
            <person name="Dos Santos R.A."/>
            <person name="Damasio A.R."/>
            <person name="Diallinas G."/>
            <person name="Emri T."/>
            <person name="Fekete E."/>
            <person name="Flipphi M."/>
            <person name="Freyberg S."/>
            <person name="Gallo A."/>
            <person name="Gournas C."/>
            <person name="Habgood R."/>
            <person name="Hainaut M."/>
            <person name="Harispe M.L."/>
            <person name="Henrissat B."/>
            <person name="Hilden K.S."/>
            <person name="Hope R."/>
            <person name="Hossain A."/>
            <person name="Karabika E."/>
            <person name="Karaffa L."/>
            <person name="Karanyi Z."/>
            <person name="Krasevec N."/>
            <person name="Kuo A."/>
            <person name="Kusch H."/>
            <person name="LaButti K."/>
            <person name="Lagendijk E.L."/>
            <person name="Lapidus A."/>
            <person name="Levasseur A."/>
            <person name="Lindquist E."/>
            <person name="Lipzen A."/>
            <person name="Logrieco A.F."/>
            <person name="MacCabe A."/>
            <person name="Maekelae M.R."/>
            <person name="Malavazi I."/>
            <person name="Melin P."/>
            <person name="Meyer V."/>
            <person name="Mielnichuk N."/>
            <person name="Miskei M."/>
            <person name="Molnar A.P."/>
            <person name="Mule G."/>
            <person name="Ngan C.Y."/>
            <person name="Orejas M."/>
            <person name="Orosz E."/>
            <person name="Ouedraogo J.P."/>
            <person name="Overkamp K.M."/>
            <person name="Park H.-S."/>
            <person name="Perrone G."/>
            <person name="Piumi F."/>
            <person name="Punt P.J."/>
            <person name="Ram A.F."/>
            <person name="Ramon A."/>
            <person name="Rauscher S."/>
            <person name="Record E."/>
            <person name="Riano-Pachon D.M."/>
            <person name="Robert V."/>
            <person name="Roehrig J."/>
            <person name="Ruller R."/>
            <person name="Salamov A."/>
            <person name="Salih N.S."/>
            <person name="Samson R.A."/>
            <person name="Sandor E."/>
            <person name="Sanguinetti M."/>
            <person name="Schuetze T."/>
            <person name="Sepcic K."/>
            <person name="Shelest E."/>
            <person name="Sherlock G."/>
            <person name="Sophianopoulou V."/>
            <person name="Squina F.M."/>
            <person name="Sun H."/>
            <person name="Susca A."/>
            <person name="Todd R.B."/>
            <person name="Tsang A."/>
            <person name="Unkles S.E."/>
            <person name="van de Wiele N."/>
            <person name="van Rossen-Uffink D."/>
            <person name="Oliveira J.V."/>
            <person name="Vesth T.C."/>
            <person name="Visser J."/>
            <person name="Yu J.-H."/>
            <person name="Zhou M."/>
            <person name="Andersen M.R."/>
            <person name="Archer D.B."/>
            <person name="Baker S.E."/>
            <person name="Benoit I."/>
            <person name="Brakhage A.A."/>
            <person name="Braus G.H."/>
            <person name="Fischer R."/>
            <person name="Frisvad J.C."/>
            <person name="Goldman G.H."/>
            <person name="Houbraken J."/>
            <person name="Oakley B."/>
            <person name="Pocsi I."/>
            <person name="Scazzocchio C."/>
            <person name="Seiboth B."/>
            <person name="vanKuyk P.A."/>
            <person name="Wortman J."/>
            <person name="Dyer P.S."/>
            <person name="Grigoriev I.V."/>
        </authorList>
    </citation>
    <scope>NUCLEOTIDE SEQUENCE [LARGE SCALE GENOMIC DNA]</scope>
    <source>
        <strain evidence="9">ATCC 16872 / CBS 172.66 / WB 5094</strain>
    </source>
</reference>
<dbReference type="PANTHER" id="PTHR24286">
    <property type="entry name" value="CYTOCHROME P450 26"/>
    <property type="match status" value="1"/>
</dbReference>
<dbReference type="STRING" id="690307.A0A1L9WZ08"/>
<protein>
    <recommendedName>
        <fullName evidence="10">Cytochrome P450</fullName>
    </recommendedName>
</protein>
<dbReference type="GO" id="GO:0005506">
    <property type="term" value="F:iron ion binding"/>
    <property type="evidence" value="ECO:0007669"/>
    <property type="project" value="InterPro"/>
</dbReference>
<dbReference type="RefSeq" id="XP_020057645.1">
    <property type="nucleotide sequence ID" value="XM_020202446.1"/>
</dbReference>
<evidence type="ECO:0000256" key="7">
    <source>
        <dbReference type="ARBA" id="ARBA00023033"/>
    </source>
</evidence>
<evidence type="ECO:0000256" key="2">
    <source>
        <dbReference type="ARBA" id="ARBA00010617"/>
    </source>
</evidence>
<dbReference type="GeneID" id="30976260"/>